<dbReference type="SUPFAM" id="SSF75632">
    <property type="entry name" value="Cullin homology domain"/>
    <property type="match status" value="1"/>
</dbReference>
<dbReference type="GO" id="GO:0006364">
    <property type="term" value="P:rRNA processing"/>
    <property type="evidence" value="ECO:0007669"/>
    <property type="project" value="TreeGrafter"/>
</dbReference>
<dbReference type="InterPro" id="IPR002730">
    <property type="entry name" value="Rpp29/RNP1"/>
</dbReference>
<keyword evidence="6" id="KW-0255">Endonuclease</keyword>
<feature type="domain" description="Cullin family profile" evidence="10">
    <location>
        <begin position="741"/>
        <end position="987"/>
    </location>
</feature>
<keyword evidence="12" id="KW-1185">Reference proteome</keyword>
<evidence type="ECO:0000256" key="4">
    <source>
        <dbReference type="ARBA" id="ARBA00022694"/>
    </source>
</evidence>
<comment type="caution">
    <text evidence="11">The sequence shown here is derived from an EMBL/GenBank/DDBJ whole genome shotgun (WGS) entry which is preliminary data.</text>
</comment>
<keyword evidence="3" id="KW-0963">Cytoplasm</keyword>
<evidence type="ECO:0000256" key="1">
    <source>
        <dbReference type="ARBA" id="ARBA00004123"/>
    </source>
</evidence>
<dbReference type="InterPro" id="IPR036980">
    <property type="entry name" value="RNase_P/MRP_Rpp29_sf"/>
</dbReference>
<dbReference type="HAMAP" id="MF_00754">
    <property type="entry name" value="RNase_P_1"/>
    <property type="match status" value="1"/>
</dbReference>
<keyword evidence="4" id="KW-0819">tRNA processing</keyword>
<name>A0AAN7ZS77_9SACH</name>
<dbReference type="InterPro" id="IPR023534">
    <property type="entry name" value="Rof/RNase_P-like"/>
</dbReference>
<dbReference type="Gene3D" id="2.30.30.210">
    <property type="entry name" value="Ribonuclease P/MRP, subunit p29"/>
    <property type="match status" value="1"/>
</dbReference>
<dbReference type="Pfam" id="PF01868">
    <property type="entry name" value="RNase_P-MRP_p29"/>
    <property type="match status" value="1"/>
</dbReference>
<dbReference type="AlphaFoldDB" id="A0AAN7ZS77"/>
<dbReference type="GO" id="GO:0030677">
    <property type="term" value="C:ribonuclease P complex"/>
    <property type="evidence" value="ECO:0007669"/>
    <property type="project" value="InterPro"/>
</dbReference>
<dbReference type="GO" id="GO:0004519">
    <property type="term" value="F:endonuclease activity"/>
    <property type="evidence" value="ECO:0007669"/>
    <property type="project" value="UniProtKB-KW"/>
</dbReference>
<proteinExistence type="inferred from homology"/>
<evidence type="ECO:0000313" key="11">
    <source>
        <dbReference type="EMBL" id="KAK5779294.1"/>
    </source>
</evidence>
<dbReference type="InterPro" id="IPR059120">
    <property type="entry name" value="Cullin-like_AB"/>
</dbReference>
<dbReference type="GO" id="GO:0016787">
    <property type="term" value="F:hydrolase activity"/>
    <property type="evidence" value="ECO:0007669"/>
    <property type="project" value="UniProtKB-KW"/>
</dbReference>
<comment type="subcellular location">
    <subcellularLocation>
        <location evidence="1">Nucleus</location>
    </subcellularLocation>
</comment>
<evidence type="ECO:0000256" key="5">
    <source>
        <dbReference type="ARBA" id="ARBA00022722"/>
    </source>
</evidence>
<dbReference type="PANTHER" id="PTHR13348">
    <property type="entry name" value="RIBONUCLEASE P SUBUNIT P29"/>
    <property type="match status" value="1"/>
</dbReference>
<dbReference type="InterPro" id="IPR023538">
    <property type="entry name" value="RNP1"/>
</dbReference>
<evidence type="ECO:0000256" key="7">
    <source>
        <dbReference type="ARBA" id="ARBA00022801"/>
    </source>
</evidence>
<dbReference type="GO" id="GO:0005634">
    <property type="term" value="C:nucleus"/>
    <property type="evidence" value="ECO:0007669"/>
    <property type="project" value="UniProtKB-SubCell"/>
</dbReference>
<dbReference type="EMBL" id="JAWIZZ010000047">
    <property type="protein sequence ID" value="KAK5779294.1"/>
    <property type="molecule type" value="Genomic_DNA"/>
</dbReference>
<evidence type="ECO:0000256" key="8">
    <source>
        <dbReference type="PROSITE-ProRule" id="PRU00330"/>
    </source>
</evidence>
<dbReference type="Proteomes" id="UP001306508">
    <property type="component" value="Unassembled WGS sequence"/>
</dbReference>
<dbReference type="GO" id="GO:0001682">
    <property type="term" value="P:tRNA 5'-leader removal"/>
    <property type="evidence" value="ECO:0007669"/>
    <property type="project" value="InterPro"/>
</dbReference>
<dbReference type="GO" id="GO:0033204">
    <property type="term" value="F:ribonuclease P RNA binding"/>
    <property type="evidence" value="ECO:0007669"/>
    <property type="project" value="InterPro"/>
</dbReference>
<reference evidence="12" key="1">
    <citation type="submission" date="2023-07" db="EMBL/GenBank/DDBJ databases">
        <title>A draft genome of Kazachstania heterogenica Y-27499.</title>
        <authorList>
            <person name="Donic C."/>
            <person name="Kralova J.S."/>
            <person name="Fidel L."/>
            <person name="Ben-Dor S."/>
            <person name="Jung S."/>
        </authorList>
    </citation>
    <scope>NUCLEOTIDE SEQUENCE [LARGE SCALE GENOMIC DNA]</scope>
    <source>
        <strain evidence="12">Y27499</strain>
    </source>
</reference>
<dbReference type="SUPFAM" id="SSF101744">
    <property type="entry name" value="Rof/RNase P subunit-like"/>
    <property type="match status" value="1"/>
</dbReference>
<evidence type="ECO:0000256" key="3">
    <source>
        <dbReference type="ARBA" id="ARBA00022490"/>
    </source>
</evidence>
<accession>A0AAN7ZS77</accession>
<keyword evidence="7" id="KW-0378">Hydrolase</keyword>
<feature type="compositionally biased region" description="Polar residues" evidence="9">
    <location>
        <begin position="1032"/>
        <end position="1047"/>
    </location>
</feature>
<organism evidence="11 12">
    <name type="scientific">Arxiozyma heterogenica</name>
    <dbReference type="NCBI Taxonomy" id="278026"/>
    <lineage>
        <taxon>Eukaryota</taxon>
        <taxon>Fungi</taxon>
        <taxon>Dikarya</taxon>
        <taxon>Ascomycota</taxon>
        <taxon>Saccharomycotina</taxon>
        <taxon>Saccharomycetes</taxon>
        <taxon>Saccharomycetales</taxon>
        <taxon>Saccharomycetaceae</taxon>
        <taxon>Arxiozyma</taxon>
    </lineage>
</organism>
<dbReference type="SMART" id="SM00538">
    <property type="entry name" value="POP4"/>
    <property type="match status" value="1"/>
</dbReference>
<evidence type="ECO:0000256" key="2">
    <source>
        <dbReference type="ARBA" id="ARBA00006181"/>
    </source>
</evidence>
<evidence type="ECO:0000256" key="9">
    <source>
        <dbReference type="SAM" id="MobiDB-lite"/>
    </source>
</evidence>
<dbReference type="PROSITE" id="PS50069">
    <property type="entry name" value="CULLIN_2"/>
    <property type="match status" value="1"/>
</dbReference>
<evidence type="ECO:0000256" key="6">
    <source>
        <dbReference type="ARBA" id="ARBA00022759"/>
    </source>
</evidence>
<keyword evidence="5" id="KW-0540">Nuclease</keyword>
<gene>
    <name evidence="11" type="ORF">RI543_003184</name>
</gene>
<comment type="similarity">
    <text evidence="8">Belongs to the cullin family.</text>
</comment>
<feature type="region of interest" description="Disordered" evidence="9">
    <location>
        <begin position="1024"/>
        <end position="1056"/>
    </location>
</feature>
<comment type="similarity">
    <text evidence="2">Belongs to the eukaryotic/archaeal RNase P protein component 1 family.</text>
</comment>
<evidence type="ECO:0000259" key="10">
    <source>
        <dbReference type="PROSITE" id="PS50069"/>
    </source>
</evidence>
<protein>
    <recommendedName>
        <fullName evidence="10">Cullin family profile domain-containing protein</fullName>
    </recommendedName>
</protein>
<dbReference type="Gene3D" id="3.30.230.130">
    <property type="entry name" value="Cullin, Chain C, Domain 2"/>
    <property type="match status" value="1"/>
</dbReference>
<dbReference type="InterPro" id="IPR036317">
    <property type="entry name" value="Cullin_homology_sf"/>
</dbReference>
<dbReference type="InterPro" id="IPR016158">
    <property type="entry name" value="Cullin_homology"/>
</dbReference>
<dbReference type="InterPro" id="IPR016848">
    <property type="entry name" value="RNase_P/MRP_Rpp29-subunit"/>
</dbReference>
<dbReference type="PANTHER" id="PTHR13348:SF0">
    <property type="entry name" value="RIBONUCLEASE P PROTEIN SUBUNIT P29"/>
    <property type="match status" value="1"/>
</dbReference>
<dbReference type="Pfam" id="PF26557">
    <property type="entry name" value="Cullin_AB"/>
    <property type="match status" value="1"/>
</dbReference>
<evidence type="ECO:0000313" key="12">
    <source>
        <dbReference type="Proteomes" id="UP001306508"/>
    </source>
</evidence>
<dbReference type="GO" id="GO:0000172">
    <property type="term" value="C:ribonuclease MRP complex"/>
    <property type="evidence" value="ECO:0007669"/>
    <property type="project" value="InterPro"/>
</dbReference>
<sequence length="1146" mass="134968">MDKSQEFIKQCLFTKNFNNPNKPIDENRLRDTLLVIPTDGGVSQRLKQSKSKFSLSTDNLVSIDSKIKHPTYRDINKNSKIAMKKYIQKCRSLSKKVKHIAYKQKINNKDVLYKYLQDKQPEILEELPRYENYLPMYEKLWIGYIREVLGLGKDIDDCKKVKINETIALMKLSMAEYNGSLLRVVKSINKDIIGKEGIVIWDSQKSFIMVTKGKLIDEIKVIPKKGTVFNFEVPVNDTDALQYTILGDRFKYRSSDRAARKFKIYNKFLPSQPTWSMPLNKDHFNSIKDIVTRDKVQFFDRINKLVDEILAIFVRDFKKDIGKTLYNFKNSIDYNIFYSGCNSLFRQKIYINVSNTKFFSSFDESSPDTDHSDANKTSFSNSNKQKLISYSTLIHFFWDYYNEITDYIISKLIEIEIPILTFHYNTDVIEFFNIWTSAYMHFWAVSSVLFPIINYVYLNYPNVSQKYVSNSDTLHNYFNRKFHDALKNKLNETSISYKDFLQYSIQGLLNAKALDNSYFNVDTPFRFAYLFKETIDDKPLQEYVFKQYKQDTISKHKFLFQNGKIYDDEHHNKEIQTFIQFFSLDLANKVTLVSMFSPTWMEPIKNILVETTMMNKDIISRYYYFFRDNFDFEKNDDYAKDQNGYMGTFRFVYLSRGKTDELDQICSDIIYNEISKLYDASDKLSLIKVFETLFFQIKFFSRIKPVEDKGCTCSEQCVCYSDHGPEYIRRAYIKLFENEMNLIQAILIYVQTMEKLSVEGNINLEFFFSNFGLLLKRLSIPSIVTSLYSEHLFRYVLMNYNTLVDSANLDLDSTVQFIRHIITVFNNIYCDKVHNLVSMWRNFEENITKVGATKDRYNELVEFYPLILPQSDIPEIYQRINDESSLNNVRLPTKIREMWRKFEKNYKDVILMNGEHKVMHPLYGLQYCSVETPFLRKNGEPLILELTLYQTCVLNEFNKVDQVSFKQLVERLQIDGNNMKAILNSFLNIGLIKMNKDKTFSVNEMFKVEERKIKKDVLRVVMGKKTKKPSRKSNNAKENCAESSFSGQEDETRQENIEREFEDLTSGHHEGPSSVWRREVIKACIVRTVKSHIHNVEGISEEDLMHECLPQLLQGTSVGEFQDALRSAVHERYITRTSNGKFLFDM</sequence>